<dbReference type="InterPro" id="IPR018376">
    <property type="entry name" value="Enoyl-CoA_hyd/isom_CS"/>
</dbReference>
<dbReference type="EMBL" id="JAUSVS010000001">
    <property type="protein sequence ID" value="MDQ0462575.1"/>
    <property type="molecule type" value="Genomic_DNA"/>
</dbReference>
<accession>A0ABU0IKP3</accession>
<dbReference type="PANTHER" id="PTHR11941">
    <property type="entry name" value="ENOYL-COA HYDRATASE-RELATED"/>
    <property type="match status" value="1"/>
</dbReference>
<organism evidence="4 5">
    <name type="scientific">Caulobacter ginsengisoli</name>
    <dbReference type="NCBI Taxonomy" id="400775"/>
    <lineage>
        <taxon>Bacteria</taxon>
        <taxon>Pseudomonadati</taxon>
        <taxon>Pseudomonadota</taxon>
        <taxon>Alphaproteobacteria</taxon>
        <taxon>Caulobacterales</taxon>
        <taxon>Caulobacteraceae</taxon>
        <taxon>Caulobacter</taxon>
    </lineage>
</organism>
<keyword evidence="2" id="KW-0456">Lyase</keyword>
<gene>
    <name evidence="4" type="ORF">QO010_000323</name>
</gene>
<proteinExistence type="inferred from homology"/>
<dbReference type="SUPFAM" id="SSF52096">
    <property type="entry name" value="ClpP/crotonase"/>
    <property type="match status" value="1"/>
</dbReference>
<evidence type="ECO:0000256" key="1">
    <source>
        <dbReference type="ARBA" id="ARBA00005254"/>
    </source>
</evidence>
<comment type="caution">
    <text evidence="4">The sequence shown here is derived from an EMBL/GenBank/DDBJ whole genome shotgun (WGS) entry which is preliminary data.</text>
</comment>
<dbReference type="Gene3D" id="3.90.226.10">
    <property type="entry name" value="2-enoyl-CoA Hydratase, Chain A, domain 1"/>
    <property type="match status" value="1"/>
</dbReference>
<evidence type="ECO:0000256" key="2">
    <source>
        <dbReference type="ARBA" id="ARBA00023239"/>
    </source>
</evidence>
<dbReference type="PROSITE" id="PS00166">
    <property type="entry name" value="ENOYL_COA_HYDRATASE"/>
    <property type="match status" value="1"/>
</dbReference>
<protein>
    <submittedName>
        <fullName evidence="4">Enoyl-CoA hydratase/carnithine racemase</fullName>
    </submittedName>
</protein>
<name>A0ABU0IKP3_9CAUL</name>
<dbReference type="PANTHER" id="PTHR11941:SF54">
    <property type="entry name" value="ENOYL-COA HYDRATASE, MITOCHONDRIAL"/>
    <property type="match status" value="1"/>
</dbReference>
<evidence type="ECO:0000256" key="3">
    <source>
        <dbReference type="RuleBase" id="RU003707"/>
    </source>
</evidence>
<dbReference type="InterPro" id="IPR014748">
    <property type="entry name" value="Enoyl-CoA_hydra_C"/>
</dbReference>
<dbReference type="Gene3D" id="1.10.12.10">
    <property type="entry name" value="Lyase 2-enoyl-coa Hydratase, Chain A, domain 2"/>
    <property type="match status" value="1"/>
</dbReference>
<reference evidence="4 5" key="1">
    <citation type="submission" date="2023-07" db="EMBL/GenBank/DDBJ databases">
        <title>Genomic Encyclopedia of Type Strains, Phase IV (KMG-IV): sequencing the most valuable type-strain genomes for metagenomic binning, comparative biology and taxonomic classification.</title>
        <authorList>
            <person name="Goeker M."/>
        </authorList>
    </citation>
    <scope>NUCLEOTIDE SEQUENCE [LARGE SCALE GENOMIC DNA]</scope>
    <source>
        <strain evidence="4 5">DSM 18695</strain>
    </source>
</reference>
<dbReference type="RefSeq" id="WP_307345068.1">
    <property type="nucleotide sequence ID" value="NZ_JAUSVS010000001.1"/>
</dbReference>
<evidence type="ECO:0000313" key="4">
    <source>
        <dbReference type="EMBL" id="MDQ0462575.1"/>
    </source>
</evidence>
<keyword evidence="5" id="KW-1185">Reference proteome</keyword>
<dbReference type="Pfam" id="PF00378">
    <property type="entry name" value="ECH_1"/>
    <property type="match status" value="1"/>
</dbReference>
<comment type="similarity">
    <text evidence="1 3">Belongs to the enoyl-CoA hydratase/isomerase family.</text>
</comment>
<sequence>MYSTLLIDEPAPGVARITLNRADHLNAYSFRMTQELQAALDAFRDDDSKRALILTGAGGRAFCAGGDISGDDPEHSAKVAAQPLGHGREMREGMQAVVLRLRRLDKPSIAAIHGYAVAGGLALALACDLRIAGASARLGDTSGKIGLLPDEGGAWLFPHFMGLDRALKMTLLSEVYPAEEAARLGLVTEVVPDEDLESHALALASALAAKAPLAVRLVKMMMHKAAETSLEASMTDAQVAVMVANPSQDVREGLKAFREKRPPKFEGR</sequence>
<dbReference type="CDD" id="cd06558">
    <property type="entry name" value="crotonase-like"/>
    <property type="match status" value="1"/>
</dbReference>
<dbReference type="InterPro" id="IPR001753">
    <property type="entry name" value="Enoyl-CoA_hydra/iso"/>
</dbReference>
<dbReference type="Proteomes" id="UP001228905">
    <property type="component" value="Unassembled WGS sequence"/>
</dbReference>
<evidence type="ECO:0000313" key="5">
    <source>
        <dbReference type="Proteomes" id="UP001228905"/>
    </source>
</evidence>
<dbReference type="InterPro" id="IPR029045">
    <property type="entry name" value="ClpP/crotonase-like_dom_sf"/>
</dbReference>